<dbReference type="Pfam" id="PF21601">
    <property type="entry name" value="GldM_2nd"/>
    <property type="match status" value="1"/>
</dbReference>
<sequence>MINIMYLVLTALLALNVSSEILNAFKTINDSLTTSNNIIADKNKTIFASLAEKLKDPKTQQLASVWAPKAEQAQKLSEDIFNYITNLQSKVKSGAGYDPAKGEESFQEDNLDAPTRIMDDQGEGEKLHQRLVQFKKDLLGIDPAIAKQFEKTLPLNLEMPKVKDKSNNTWAAAYFRQTPAVAAVTILTKFQNDIRNSESQVVEFCHNQIGQIQVVYDQFQAIATASANYLMPGQPLSIFAGVGAFSASAKPTITIDGQTVPLGADGLAEYKTTAQGPGSYTKRVNISFVKPDGSTASLVKDIQYTVGAPSGASVSADKVNVLYVGLTNPITVTGGNGKGAEATRVTIDNGSIVSKGNGKYDVEVSRAGNATITVTTDGKSIPFPFRVKNVPDPIAMVGASKGGAIGTNAFKGQQGVRAELENFVFDGVSFSVTGYTITFAGAGYPEFQARQVSGPSFGPVRSLIEQAKPGSTIVIDEIRASGPGGSRRLPPIAFNLQ</sequence>
<evidence type="ECO:0000259" key="1">
    <source>
        <dbReference type="Pfam" id="PF12080"/>
    </source>
</evidence>
<dbReference type="Pfam" id="PF21602">
    <property type="entry name" value="GldM_3rd"/>
    <property type="match status" value="1"/>
</dbReference>
<dbReference type="InterPro" id="IPR022719">
    <property type="entry name" value="Motility-assoc_prot_GldM_C"/>
</dbReference>
<dbReference type="EMBL" id="QFOI01000235">
    <property type="protein sequence ID" value="PZP46175.1"/>
    <property type="molecule type" value="Genomic_DNA"/>
</dbReference>
<comment type="caution">
    <text evidence="5">The sequence shown here is derived from an EMBL/GenBank/DDBJ whole genome shotgun (WGS) entry which is preliminary data.</text>
</comment>
<dbReference type="InterPro" id="IPR048406">
    <property type="entry name" value="GldM_Ig-like-2"/>
</dbReference>
<organism evidence="5 6">
    <name type="scientific">Pseudopedobacter saltans</name>
    <dbReference type="NCBI Taxonomy" id="151895"/>
    <lineage>
        <taxon>Bacteria</taxon>
        <taxon>Pseudomonadati</taxon>
        <taxon>Bacteroidota</taxon>
        <taxon>Sphingobacteriia</taxon>
        <taxon>Sphingobacteriales</taxon>
        <taxon>Sphingobacteriaceae</taxon>
        <taxon>Pseudopedobacter</taxon>
    </lineage>
</organism>
<name>A0A2W5EQ59_9SPHI</name>
<dbReference type="InterPro" id="IPR022720">
    <property type="entry name" value="Motility-assoc_prot_GldM_N"/>
</dbReference>
<reference evidence="5 6" key="1">
    <citation type="submission" date="2017-11" db="EMBL/GenBank/DDBJ databases">
        <title>Infants hospitalized years apart are colonized by the same room-sourced microbial strains.</title>
        <authorList>
            <person name="Brooks B."/>
            <person name="Olm M.R."/>
            <person name="Firek B.A."/>
            <person name="Baker R."/>
            <person name="Thomas B.C."/>
            <person name="Morowitz M.J."/>
            <person name="Banfield J.F."/>
        </authorList>
    </citation>
    <scope>NUCLEOTIDE SEQUENCE [LARGE SCALE GENOMIC DNA]</scope>
    <source>
        <strain evidence="5">S2_009_000_R2_76</strain>
    </source>
</reference>
<evidence type="ECO:0000313" key="6">
    <source>
        <dbReference type="Proteomes" id="UP000249645"/>
    </source>
</evidence>
<gene>
    <name evidence="5" type="ORF">DI598_12420</name>
</gene>
<feature type="domain" description="Gliding motility-associated protein GldM first immunoglobulin-like" evidence="3">
    <location>
        <begin position="213"/>
        <end position="307"/>
    </location>
</feature>
<dbReference type="Pfam" id="PF12080">
    <property type="entry name" value="GldM_4th"/>
    <property type="match status" value="1"/>
</dbReference>
<dbReference type="AlphaFoldDB" id="A0A2W5EQ59"/>
<feature type="domain" description="Gliding motility-associated protein GldM N-terminal" evidence="2">
    <location>
        <begin position="20"/>
        <end position="203"/>
    </location>
</feature>
<dbReference type="InterPro" id="IPR048405">
    <property type="entry name" value="GldM_Ig-like-1"/>
</dbReference>
<evidence type="ECO:0000259" key="3">
    <source>
        <dbReference type="Pfam" id="PF21601"/>
    </source>
</evidence>
<protein>
    <submittedName>
        <fullName evidence="5">Gliding motility protein GldM</fullName>
    </submittedName>
</protein>
<feature type="domain" description="Gliding motility-associated protein GldM C-terminal" evidence="1">
    <location>
        <begin position="391"/>
        <end position="495"/>
    </location>
</feature>
<proteinExistence type="predicted"/>
<feature type="domain" description="Gliding motility-associated protein GldM second immunoglobulin-like" evidence="4">
    <location>
        <begin position="312"/>
        <end position="388"/>
    </location>
</feature>
<evidence type="ECO:0000259" key="4">
    <source>
        <dbReference type="Pfam" id="PF21602"/>
    </source>
</evidence>
<dbReference type="Pfam" id="PF12081">
    <property type="entry name" value="GldM_1st"/>
    <property type="match status" value="1"/>
</dbReference>
<evidence type="ECO:0000313" key="5">
    <source>
        <dbReference type="EMBL" id="PZP46175.1"/>
    </source>
</evidence>
<evidence type="ECO:0000259" key="2">
    <source>
        <dbReference type="Pfam" id="PF12081"/>
    </source>
</evidence>
<dbReference type="Proteomes" id="UP000249645">
    <property type="component" value="Unassembled WGS sequence"/>
</dbReference>
<accession>A0A2W5EQ59</accession>